<reference evidence="2 3" key="1">
    <citation type="submission" date="2014-07" db="EMBL/GenBank/DDBJ databases">
        <title>Genomic and transcriptomic analysis on Apis cerana provide comprehensive insights into honey bee biology.</title>
        <authorList>
            <person name="Diao Q."/>
            <person name="Sun L."/>
            <person name="Zheng H."/>
            <person name="Zheng H."/>
            <person name="Xu S."/>
            <person name="Wang S."/>
            <person name="Zeng Z."/>
            <person name="Hu F."/>
            <person name="Su S."/>
            <person name="Wu J."/>
        </authorList>
    </citation>
    <scope>NUCLEOTIDE SEQUENCE [LARGE SCALE GENOMIC DNA]</scope>
    <source>
        <tissue evidence="2">Pupae without intestine</tissue>
    </source>
</reference>
<evidence type="ECO:0000313" key="2">
    <source>
        <dbReference type="EMBL" id="PBC26653.1"/>
    </source>
</evidence>
<protein>
    <submittedName>
        <fullName evidence="2">Uncharacterized protein</fullName>
    </submittedName>
</protein>
<accession>A0A2A3E4G5</accession>
<dbReference type="AlphaFoldDB" id="A0A2A3E4G5"/>
<feature type="region of interest" description="Disordered" evidence="1">
    <location>
        <begin position="64"/>
        <end position="110"/>
    </location>
</feature>
<evidence type="ECO:0000256" key="1">
    <source>
        <dbReference type="SAM" id="MobiDB-lite"/>
    </source>
</evidence>
<dbReference type="Proteomes" id="UP000242457">
    <property type="component" value="Unassembled WGS sequence"/>
</dbReference>
<dbReference type="OrthoDB" id="7679982at2759"/>
<sequence>MVESFDRIPFSMPSCEGISLDKIVDVQKFRPFVVKGVTKPPFVFPKFNYREWQRMMMRLQNHVSPQTEFKEEHPIGSTFEGASSSSPSSSSSSSPSSSSSSVDRSVVQEEVRKQELMKAATKKEMMPNKIAVITTNSNDSSPNNTRILDNSKLEGSKSSRSKKTWMDGYKSLCIFTLSSFIRENVNGLGLGLG</sequence>
<proteinExistence type="predicted"/>
<keyword evidence="3" id="KW-1185">Reference proteome</keyword>
<evidence type="ECO:0000313" key="3">
    <source>
        <dbReference type="Proteomes" id="UP000242457"/>
    </source>
</evidence>
<feature type="compositionally biased region" description="Low complexity" evidence="1">
    <location>
        <begin position="134"/>
        <end position="145"/>
    </location>
</feature>
<feature type="compositionally biased region" description="Low complexity" evidence="1">
    <location>
        <begin position="83"/>
        <end position="101"/>
    </location>
</feature>
<name>A0A2A3E4G5_APICC</name>
<dbReference type="EMBL" id="KZ288377">
    <property type="protein sequence ID" value="PBC26653.1"/>
    <property type="molecule type" value="Genomic_DNA"/>
</dbReference>
<organism evidence="2 3">
    <name type="scientific">Apis cerana cerana</name>
    <name type="common">Oriental honeybee</name>
    <dbReference type="NCBI Taxonomy" id="94128"/>
    <lineage>
        <taxon>Eukaryota</taxon>
        <taxon>Metazoa</taxon>
        <taxon>Ecdysozoa</taxon>
        <taxon>Arthropoda</taxon>
        <taxon>Hexapoda</taxon>
        <taxon>Insecta</taxon>
        <taxon>Pterygota</taxon>
        <taxon>Neoptera</taxon>
        <taxon>Endopterygota</taxon>
        <taxon>Hymenoptera</taxon>
        <taxon>Apocrita</taxon>
        <taxon>Aculeata</taxon>
        <taxon>Apoidea</taxon>
        <taxon>Anthophila</taxon>
        <taxon>Apidae</taxon>
        <taxon>Apis</taxon>
    </lineage>
</organism>
<gene>
    <name evidence="2" type="ORF">APICC_08604</name>
</gene>
<feature type="region of interest" description="Disordered" evidence="1">
    <location>
        <begin position="134"/>
        <end position="159"/>
    </location>
</feature>